<sequence>MVQWLIVQLSIWALISIDFPLIPSMICICWLLNIWYEQRLLLPMIAEPCRYTDTGILIAGTHQQRIEQVKLSFAIWFVIFVGEHGKRQILWRDSCREHTYRQLLVMEKRRRYHLR</sequence>
<dbReference type="EMBL" id="CP018835">
    <property type="protein sequence ID" value="ASA56220.1"/>
    <property type="molecule type" value="Genomic_DNA"/>
</dbReference>
<evidence type="ECO:0000313" key="2">
    <source>
        <dbReference type="EMBL" id="ASA56220.1"/>
    </source>
</evidence>
<evidence type="ECO:0000256" key="1">
    <source>
        <dbReference type="SAM" id="Phobius"/>
    </source>
</evidence>
<organism evidence="2 3">
    <name type="scientific">Vibrio gazogenes</name>
    <dbReference type="NCBI Taxonomy" id="687"/>
    <lineage>
        <taxon>Bacteria</taxon>
        <taxon>Pseudomonadati</taxon>
        <taxon>Pseudomonadota</taxon>
        <taxon>Gammaproteobacteria</taxon>
        <taxon>Vibrionales</taxon>
        <taxon>Vibrionaceae</taxon>
        <taxon>Vibrio</taxon>
    </lineage>
</organism>
<keyword evidence="1" id="KW-0812">Transmembrane</keyword>
<feature type="transmembrane region" description="Helical" evidence="1">
    <location>
        <begin position="12"/>
        <end position="36"/>
    </location>
</feature>
<dbReference type="AlphaFoldDB" id="A0A1Z2SGA0"/>
<evidence type="ECO:0000313" key="3">
    <source>
        <dbReference type="Proteomes" id="UP000196708"/>
    </source>
</evidence>
<reference evidence="2 3" key="1">
    <citation type="submission" date="2016-12" db="EMBL/GenBank/DDBJ databases">
        <authorList>
            <person name="Song W.-J."/>
            <person name="Kurnit D.M."/>
        </authorList>
    </citation>
    <scope>NUCLEOTIDE SEQUENCE [LARGE SCALE GENOMIC DNA]</scope>
    <source>
        <strain evidence="2 3">ATCC 43942</strain>
    </source>
</reference>
<proteinExistence type="predicted"/>
<keyword evidence="1" id="KW-0472">Membrane</keyword>
<dbReference type="RefSeq" id="WP_021020507.1">
    <property type="nucleotide sequence ID" value="NZ_CP018835.1"/>
</dbReference>
<accession>A0A1Z2SGA0</accession>
<protein>
    <recommendedName>
        <fullName evidence="4">Toxin CptA</fullName>
    </recommendedName>
</protein>
<keyword evidence="1" id="KW-1133">Transmembrane helix</keyword>
<dbReference type="Proteomes" id="UP000196708">
    <property type="component" value="Chromosome 1"/>
</dbReference>
<dbReference type="KEGG" id="vga:BSQ33_11295"/>
<evidence type="ECO:0008006" key="4">
    <source>
        <dbReference type="Google" id="ProtNLM"/>
    </source>
</evidence>
<gene>
    <name evidence="2" type="ORF">BSQ33_11295</name>
</gene>
<name>A0A1Z2SGA0_VIBGA</name>